<dbReference type="PANTHER" id="PTHR35895:SF1">
    <property type="entry name" value="LIPID-BINDING SERUM GLYCOPROTEIN C-TERMINAL DOMAIN-CONTAINING PROTEIN"/>
    <property type="match status" value="1"/>
</dbReference>
<sequence>MENNEEAELLSPPPPEDNHDSSLNNSNLSSYPKTKMSTQNNSSHQYPDYGAINRSGNDDNRNIDHKTNSTIPNAFPYIFPTSSNKNVNSKADNLYTPPPTTPNNNNYYNSPRDSQVPSSKLSKTNIIIIIIICPIAIFVIAPIIAQTIADGSEIQFYDVKLDNISEDNFSLTVSGEVSETGFLPATIFLPDGVKIFWEGTLLGTMPLDPITTQRFNVTKIETTKTFTIANKTAFAMFSKHMLNNDEFTWNLESETLVRAAGLDLSGIRLSKSVTMKGLKDVTLNNFTIPNVHPDGGIAIEINSSLFNPSSISVKLGDAFFDIIYNDQIVGKVHSTNFTLLTGSNNLSLNGRLIKQNSIDGLLAVGDLFSKFITGKNSTVGVLAKKVKPNNDTPPISWLQSAFEGTFLTVILPGMQNVSIIHSVTPNSLDLEFNEINQYSPLAASSSLTVNFSIPFNFPLSMKQISQNITILDGTIPLATLNIAKTEATGNTTTGIISSSFSSTPFNIIPGSESIFNDFSKRLTTDSNVTFTMQGVANSLCTTPVGDIEIKGINFTVKSELKGLQGLKAKPTILNFLKIIGGTPDYISIELKVSLFNPSNVQISTPSSDISFDLIFQQFKVGKVIIPNFKISRGDNPNLLVFAQFSPKTEEEIKVGRVLLNKFLDGNQIDISINGNKNSTNIVPLQSAMESINLNIIVPGLNSSKPIVTKTRFSIKLNTVINKKAKAAMDLFNPLDTELKIQKINANVFSINNQTGEDNELIGIVDQDLGSEVIVIGIGEEITSKEFELELKLGSAAIKSLLESLKGDLKVNVESIIGIKVGEYQTEVDYRQNQVPAVLGNTS</sequence>
<dbReference type="GO" id="GO:0000329">
    <property type="term" value="C:fungal-type vacuole membrane"/>
    <property type="evidence" value="ECO:0007669"/>
    <property type="project" value="InterPro"/>
</dbReference>
<evidence type="ECO:0000256" key="1">
    <source>
        <dbReference type="SAM" id="MobiDB-lite"/>
    </source>
</evidence>
<dbReference type="InterPro" id="IPR046368">
    <property type="entry name" value="Tag1"/>
</dbReference>
<feature type="region of interest" description="Disordered" evidence="1">
    <location>
        <begin position="1"/>
        <end position="69"/>
    </location>
</feature>
<dbReference type="Proteomes" id="UP000789706">
    <property type="component" value="Unassembled WGS sequence"/>
</dbReference>
<protein>
    <submittedName>
        <fullName evidence="3">9264_t:CDS:1</fullName>
    </submittedName>
</protein>
<comment type="caution">
    <text evidence="3">The sequence shown here is derived from an EMBL/GenBank/DDBJ whole genome shotgun (WGS) entry which is preliminary data.</text>
</comment>
<feature type="transmembrane region" description="Helical" evidence="2">
    <location>
        <begin position="126"/>
        <end position="145"/>
    </location>
</feature>
<name>A0A9N8VHQ6_9GLOM</name>
<keyword evidence="4" id="KW-1185">Reference proteome</keyword>
<dbReference type="AlphaFoldDB" id="A0A9N8VHQ6"/>
<keyword evidence="2" id="KW-0472">Membrane</keyword>
<dbReference type="Pfam" id="PF12505">
    <property type="entry name" value="DUF3712"/>
    <property type="match status" value="2"/>
</dbReference>
<dbReference type="EMBL" id="CAJVPK010000108">
    <property type="protein sequence ID" value="CAG8450266.1"/>
    <property type="molecule type" value="Genomic_DNA"/>
</dbReference>
<dbReference type="PANTHER" id="PTHR35895">
    <property type="entry name" value="CHROMOSOME 16, WHOLE GENOME SHOTGUN SEQUENCE"/>
    <property type="match status" value="1"/>
</dbReference>
<evidence type="ECO:0000313" key="4">
    <source>
        <dbReference type="Proteomes" id="UP000789706"/>
    </source>
</evidence>
<feature type="compositionally biased region" description="Low complexity" evidence="1">
    <location>
        <begin position="21"/>
        <end position="30"/>
    </location>
</feature>
<organism evidence="3 4">
    <name type="scientific">Diversispora eburnea</name>
    <dbReference type="NCBI Taxonomy" id="1213867"/>
    <lineage>
        <taxon>Eukaryota</taxon>
        <taxon>Fungi</taxon>
        <taxon>Fungi incertae sedis</taxon>
        <taxon>Mucoromycota</taxon>
        <taxon>Glomeromycotina</taxon>
        <taxon>Glomeromycetes</taxon>
        <taxon>Diversisporales</taxon>
        <taxon>Diversisporaceae</taxon>
        <taxon>Diversispora</taxon>
    </lineage>
</organism>
<reference evidence="3" key="1">
    <citation type="submission" date="2021-06" db="EMBL/GenBank/DDBJ databases">
        <authorList>
            <person name="Kallberg Y."/>
            <person name="Tangrot J."/>
            <person name="Rosling A."/>
        </authorList>
    </citation>
    <scope>NUCLEOTIDE SEQUENCE</scope>
    <source>
        <strain evidence="3">AZ414A</strain>
    </source>
</reference>
<feature type="compositionally biased region" description="Basic and acidic residues" evidence="1">
    <location>
        <begin position="56"/>
        <end position="67"/>
    </location>
</feature>
<dbReference type="InterPro" id="IPR022185">
    <property type="entry name" value="DUF3712"/>
</dbReference>
<gene>
    <name evidence="3" type="ORF">DEBURN_LOCUS2083</name>
</gene>
<accession>A0A9N8VHQ6</accession>
<feature type="region of interest" description="Disordered" evidence="1">
    <location>
        <begin position="82"/>
        <end position="118"/>
    </location>
</feature>
<dbReference type="OrthoDB" id="10039566at2759"/>
<proteinExistence type="predicted"/>
<evidence type="ECO:0000313" key="3">
    <source>
        <dbReference type="EMBL" id="CAG8450266.1"/>
    </source>
</evidence>
<feature type="compositionally biased region" description="Polar residues" evidence="1">
    <location>
        <begin position="82"/>
        <end position="91"/>
    </location>
</feature>
<evidence type="ECO:0000256" key="2">
    <source>
        <dbReference type="SAM" id="Phobius"/>
    </source>
</evidence>
<keyword evidence="2" id="KW-0812">Transmembrane</keyword>
<feature type="compositionally biased region" description="Polar residues" evidence="1">
    <location>
        <begin position="31"/>
        <end position="45"/>
    </location>
</feature>
<keyword evidence="2" id="KW-1133">Transmembrane helix</keyword>